<evidence type="ECO:0000256" key="10">
    <source>
        <dbReference type="SAM" id="SignalP"/>
    </source>
</evidence>
<keyword evidence="13" id="KW-1185">Reference proteome</keyword>
<evidence type="ECO:0000256" key="9">
    <source>
        <dbReference type="SAM" id="MobiDB-lite"/>
    </source>
</evidence>
<organism evidence="12 13">
    <name type="scientific">Micromonospora thermarum</name>
    <dbReference type="NCBI Taxonomy" id="2720024"/>
    <lineage>
        <taxon>Bacteria</taxon>
        <taxon>Bacillati</taxon>
        <taxon>Actinomycetota</taxon>
        <taxon>Actinomycetes</taxon>
        <taxon>Micromonosporales</taxon>
        <taxon>Micromonosporaceae</taxon>
        <taxon>Micromonospora</taxon>
    </lineage>
</organism>
<evidence type="ECO:0000313" key="12">
    <source>
        <dbReference type="EMBL" id="NJP31876.1"/>
    </source>
</evidence>
<feature type="compositionally biased region" description="Low complexity" evidence="9">
    <location>
        <begin position="340"/>
        <end position="359"/>
    </location>
</feature>
<dbReference type="InterPro" id="IPR005135">
    <property type="entry name" value="Endo/exonuclease/phosphatase"/>
</dbReference>
<reference evidence="12 13" key="1">
    <citation type="submission" date="2020-03" db="EMBL/GenBank/DDBJ databases">
        <title>WGS of actinomycetes isolated from Thailand.</title>
        <authorList>
            <person name="Thawai C."/>
        </authorList>
    </citation>
    <scope>NUCLEOTIDE SEQUENCE [LARGE SCALE GENOMIC DNA]</scope>
    <source>
        <strain evidence="12 13">HSS6-12</strain>
    </source>
</reference>
<dbReference type="SUPFAM" id="SSF56219">
    <property type="entry name" value="DNase I-like"/>
    <property type="match status" value="1"/>
</dbReference>
<evidence type="ECO:0000256" key="5">
    <source>
        <dbReference type="ARBA" id="ARBA00022763"/>
    </source>
</evidence>
<evidence type="ECO:0000256" key="2">
    <source>
        <dbReference type="ARBA" id="ARBA00001946"/>
    </source>
</evidence>
<dbReference type="InterPro" id="IPR036691">
    <property type="entry name" value="Endo/exonu/phosph_ase_sf"/>
</dbReference>
<keyword evidence="4" id="KW-0479">Metal-binding</keyword>
<name>A0ABX0Z6K7_9ACTN</name>
<keyword evidence="3" id="KW-0540">Nuclease</keyword>
<keyword evidence="8" id="KW-0234">DNA repair</keyword>
<dbReference type="Pfam" id="PF03372">
    <property type="entry name" value="Exo_endo_phos"/>
    <property type="match status" value="1"/>
</dbReference>
<proteinExistence type="predicted"/>
<comment type="caution">
    <text evidence="12">The sequence shown here is derived from an EMBL/GenBank/DDBJ whole genome shotgun (WGS) entry which is preliminary data.</text>
</comment>
<evidence type="ECO:0000256" key="6">
    <source>
        <dbReference type="ARBA" id="ARBA00022801"/>
    </source>
</evidence>
<feature type="chain" id="PRO_5045814219" description="Endonuclease/exonuclease/phosphatase domain-containing protein" evidence="10">
    <location>
        <begin position="19"/>
        <end position="478"/>
    </location>
</feature>
<keyword evidence="7" id="KW-0460">Magnesium</keyword>
<feature type="domain" description="Endonuclease/exonuclease/phosphatase" evidence="11">
    <location>
        <begin position="63"/>
        <end position="322"/>
    </location>
</feature>
<evidence type="ECO:0000256" key="4">
    <source>
        <dbReference type="ARBA" id="ARBA00022723"/>
    </source>
</evidence>
<protein>
    <recommendedName>
        <fullName evidence="11">Endonuclease/exonuclease/phosphatase domain-containing protein</fullName>
    </recommendedName>
</protein>
<evidence type="ECO:0000256" key="8">
    <source>
        <dbReference type="ARBA" id="ARBA00023204"/>
    </source>
</evidence>
<evidence type="ECO:0000256" key="3">
    <source>
        <dbReference type="ARBA" id="ARBA00022722"/>
    </source>
</evidence>
<evidence type="ECO:0000313" key="13">
    <source>
        <dbReference type="Proteomes" id="UP000783871"/>
    </source>
</evidence>
<evidence type="ECO:0000259" key="11">
    <source>
        <dbReference type="Pfam" id="PF03372"/>
    </source>
</evidence>
<dbReference type="InterPro" id="IPR051547">
    <property type="entry name" value="TDP2-like"/>
</dbReference>
<dbReference type="Proteomes" id="UP000783871">
    <property type="component" value="Unassembled WGS sequence"/>
</dbReference>
<dbReference type="EMBL" id="JAATEO010000006">
    <property type="protein sequence ID" value="NJP31876.1"/>
    <property type="molecule type" value="Genomic_DNA"/>
</dbReference>
<dbReference type="Gene3D" id="3.60.10.10">
    <property type="entry name" value="Endonuclease/exonuclease/phosphatase"/>
    <property type="match status" value="1"/>
</dbReference>
<accession>A0ABX0Z6K7</accession>
<comment type="cofactor">
    <cofactor evidence="2">
        <name>Mg(2+)</name>
        <dbReference type="ChEBI" id="CHEBI:18420"/>
    </cofactor>
</comment>
<feature type="signal peptide" evidence="10">
    <location>
        <begin position="1"/>
        <end position="18"/>
    </location>
</feature>
<keyword evidence="10" id="KW-0732">Signal</keyword>
<feature type="region of interest" description="Disordered" evidence="9">
    <location>
        <begin position="327"/>
        <end position="382"/>
    </location>
</feature>
<sequence length="478" mass="51340">MAALVAGTVGLAAPPASAQTGAKITVMTRNVYLGGDLTPSMTAPNLPAFLAANAALLSHVDLVNFPARAKLIAKEIREHKPDVVGLQEVALWRTEAFLDPAAATTVRYDYLALLMRELATSGHPYDVAVVQEQADLEAPAGAPHNVDARLTMRDVILVRHGGRVKVTGTSSGNFAENMAIALPAPLPTVTSTRGWTAVDVVHGRQTFRVVNTHLEAFHPVVRVRQAEELLAGPLKHTGRVILVGDLNTGPELPVPANRAAYFTLVAGGMVDTWPVLHPGEPGYTSGLGDDLIQPADDVEHRIDMVMVRGAVVPVASEVFGTATTRSLPTARPALDPATPSSTLSTRAARPSAAAPARISTSRKRSDVSRGWPSPRRPPPARCQSCDCRLRRLADAVDDDHTENYLAPRLLNSVVSLRHHLPAKEPIGLRLEDQVIPVDVTCEGHPDAGTARGIRHGGRGDHSRDLRRRLIQRRSRLCR</sequence>
<gene>
    <name evidence="12" type="ORF">HCJ94_07715</name>
</gene>
<comment type="cofactor">
    <cofactor evidence="1">
        <name>Mn(2+)</name>
        <dbReference type="ChEBI" id="CHEBI:29035"/>
    </cofactor>
</comment>
<dbReference type="PANTHER" id="PTHR15822">
    <property type="entry name" value="TRAF AND TNF RECEPTOR-ASSOCIATED PROTEIN"/>
    <property type="match status" value="1"/>
</dbReference>
<dbReference type="PANTHER" id="PTHR15822:SF4">
    <property type="entry name" value="TYROSYL-DNA PHOSPHODIESTERASE 2"/>
    <property type="match status" value="1"/>
</dbReference>
<keyword evidence="5" id="KW-0227">DNA damage</keyword>
<evidence type="ECO:0000256" key="1">
    <source>
        <dbReference type="ARBA" id="ARBA00001936"/>
    </source>
</evidence>
<evidence type="ECO:0000256" key="7">
    <source>
        <dbReference type="ARBA" id="ARBA00022842"/>
    </source>
</evidence>
<keyword evidence="6" id="KW-0378">Hydrolase</keyword>